<sequence length="95" mass="11018">MKKISLKTIQAVLNALYVLNLSQRETAHRYGVSRDMVRKYYQLYQESGLPYPPKREEDWAAVFAQKPAATAPARLKIDFDEVHDTLQKCHHQTSI</sequence>
<dbReference type="RefSeq" id="WP_124796517.1">
    <property type="nucleotide sequence ID" value="NZ_RQYC01000051.1"/>
</dbReference>
<protein>
    <submittedName>
        <fullName evidence="1">Uncharacterized protein</fullName>
    </submittedName>
</protein>
<dbReference type="EMBL" id="RQYC01000051">
    <property type="protein sequence ID" value="RRD88392.1"/>
    <property type="molecule type" value="Genomic_DNA"/>
</dbReference>
<keyword evidence="2" id="KW-1185">Reference proteome</keyword>
<name>A0A3P1ZZ30_9NEIS</name>
<gene>
    <name evidence="1" type="ORF">EII21_11345</name>
</gene>
<organism evidence="1 2">
    <name type="scientific">Conchiformibius steedae</name>
    <dbReference type="NCBI Taxonomy" id="153493"/>
    <lineage>
        <taxon>Bacteria</taxon>
        <taxon>Pseudomonadati</taxon>
        <taxon>Pseudomonadota</taxon>
        <taxon>Betaproteobacteria</taxon>
        <taxon>Neisseriales</taxon>
        <taxon>Neisseriaceae</taxon>
        <taxon>Conchiformibius</taxon>
    </lineage>
</organism>
<dbReference type="Proteomes" id="UP000269923">
    <property type="component" value="Unassembled WGS sequence"/>
</dbReference>
<accession>A0A3P1ZZ30</accession>
<dbReference type="AlphaFoldDB" id="A0A3P1ZZ30"/>
<comment type="caution">
    <text evidence="1">The sequence shown here is derived from an EMBL/GenBank/DDBJ whole genome shotgun (WGS) entry which is preliminary data.</text>
</comment>
<evidence type="ECO:0000313" key="1">
    <source>
        <dbReference type="EMBL" id="RRD88392.1"/>
    </source>
</evidence>
<evidence type="ECO:0000313" key="2">
    <source>
        <dbReference type="Proteomes" id="UP000269923"/>
    </source>
</evidence>
<proteinExistence type="predicted"/>
<reference evidence="1 2" key="1">
    <citation type="submission" date="2018-11" db="EMBL/GenBank/DDBJ databases">
        <title>Genomes From Bacteria Associated with the Canine Oral Cavity: a Test Case for Automated Genome-Based Taxonomic Assignment.</title>
        <authorList>
            <person name="Coil D.A."/>
            <person name="Jospin G."/>
            <person name="Darling A.E."/>
            <person name="Wallis C."/>
            <person name="Davis I.J."/>
            <person name="Harris S."/>
            <person name="Eisen J.A."/>
            <person name="Holcombe L.J."/>
            <person name="O'Flynn C."/>
        </authorList>
    </citation>
    <scope>NUCLEOTIDE SEQUENCE [LARGE SCALE GENOMIC DNA]</scope>
    <source>
        <strain evidence="1 2">COT-280</strain>
    </source>
</reference>